<evidence type="ECO:0000256" key="6">
    <source>
        <dbReference type="ARBA" id="ARBA00022692"/>
    </source>
</evidence>
<dbReference type="Gene3D" id="3.30.565.10">
    <property type="entry name" value="Histidine kinase-like ATPase, C-terminal domain"/>
    <property type="match status" value="1"/>
</dbReference>
<dbReference type="Gene3D" id="1.10.287.130">
    <property type="match status" value="1"/>
</dbReference>
<keyword evidence="8 11" id="KW-1133">Transmembrane helix</keyword>
<dbReference type="InterPro" id="IPR003660">
    <property type="entry name" value="HAMP_dom"/>
</dbReference>
<keyword evidence="4" id="KW-0597">Phosphoprotein</keyword>
<dbReference type="PRINTS" id="PR00344">
    <property type="entry name" value="BCTRLSENSOR"/>
</dbReference>
<dbReference type="InterPro" id="IPR003594">
    <property type="entry name" value="HATPase_dom"/>
</dbReference>
<evidence type="ECO:0000313" key="14">
    <source>
        <dbReference type="EMBL" id="VAW19555.1"/>
    </source>
</evidence>
<evidence type="ECO:0000256" key="3">
    <source>
        <dbReference type="ARBA" id="ARBA00012438"/>
    </source>
</evidence>
<dbReference type="EC" id="2.7.13.3" evidence="3"/>
<evidence type="ECO:0000256" key="7">
    <source>
        <dbReference type="ARBA" id="ARBA00022777"/>
    </source>
</evidence>
<evidence type="ECO:0000259" key="13">
    <source>
        <dbReference type="PROSITE" id="PS50885"/>
    </source>
</evidence>
<evidence type="ECO:0000256" key="4">
    <source>
        <dbReference type="ARBA" id="ARBA00022553"/>
    </source>
</evidence>
<keyword evidence="10 11" id="KW-0472">Membrane</keyword>
<keyword evidence="7 14" id="KW-0418">Kinase</keyword>
<dbReference type="InterPro" id="IPR050428">
    <property type="entry name" value="TCS_sensor_his_kinase"/>
</dbReference>
<keyword evidence="6 11" id="KW-0812">Transmembrane</keyword>
<evidence type="ECO:0000259" key="12">
    <source>
        <dbReference type="PROSITE" id="PS50109"/>
    </source>
</evidence>
<dbReference type="InterPro" id="IPR005467">
    <property type="entry name" value="His_kinase_dom"/>
</dbReference>
<dbReference type="InterPro" id="IPR004358">
    <property type="entry name" value="Sig_transdc_His_kin-like_C"/>
</dbReference>
<dbReference type="SUPFAM" id="SSF47384">
    <property type="entry name" value="Homodimeric domain of signal transducing histidine kinase"/>
    <property type="match status" value="1"/>
</dbReference>
<reference evidence="14" key="1">
    <citation type="submission" date="2018-06" db="EMBL/GenBank/DDBJ databases">
        <authorList>
            <person name="Zhirakovskaya E."/>
        </authorList>
    </citation>
    <scope>NUCLEOTIDE SEQUENCE</scope>
</reference>
<evidence type="ECO:0000256" key="11">
    <source>
        <dbReference type="SAM" id="Phobius"/>
    </source>
</evidence>
<name>A0A3B0TLK5_9ZZZZ</name>
<dbReference type="EMBL" id="UOEO01000114">
    <property type="protein sequence ID" value="VAW19555.1"/>
    <property type="molecule type" value="Genomic_DNA"/>
</dbReference>
<dbReference type="PROSITE" id="PS50109">
    <property type="entry name" value="HIS_KIN"/>
    <property type="match status" value="1"/>
</dbReference>
<dbReference type="Pfam" id="PF02518">
    <property type="entry name" value="HATPase_c"/>
    <property type="match status" value="1"/>
</dbReference>
<feature type="domain" description="HAMP" evidence="13">
    <location>
        <begin position="185"/>
        <end position="236"/>
    </location>
</feature>
<dbReference type="InterPro" id="IPR036097">
    <property type="entry name" value="HisK_dim/P_sf"/>
</dbReference>
<dbReference type="SMART" id="SM00387">
    <property type="entry name" value="HATPase_c"/>
    <property type="match status" value="1"/>
</dbReference>
<keyword evidence="9" id="KW-0902">Two-component regulatory system</keyword>
<organism evidence="14">
    <name type="scientific">hydrothermal vent metagenome</name>
    <dbReference type="NCBI Taxonomy" id="652676"/>
    <lineage>
        <taxon>unclassified sequences</taxon>
        <taxon>metagenomes</taxon>
        <taxon>ecological metagenomes</taxon>
    </lineage>
</organism>
<dbReference type="GO" id="GO:0000155">
    <property type="term" value="F:phosphorelay sensor kinase activity"/>
    <property type="evidence" value="ECO:0007669"/>
    <property type="project" value="InterPro"/>
</dbReference>
<dbReference type="PROSITE" id="PS50885">
    <property type="entry name" value="HAMP"/>
    <property type="match status" value="1"/>
</dbReference>
<evidence type="ECO:0000256" key="8">
    <source>
        <dbReference type="ARBA" id="ARBA00022989"/>
    </source>
</evidence>
<evidence type="ECO:0000256" key="9">
    <source>
        <dbReference type="ARBA" id="ARBA00023012"/>
    </source>
</evidence>
<feature type="domain" description="Histidine kinase" evidence="12">
    <location>
        <begin position="244"/>
        <end position="453"/>
    </location>
</feature>
<proteinExistence type="predicted"/>
<comment type="catalytic activity">
    <reaction evidence="1">
        <text>ATP + protein L-histidine = ADP + protein N-phospho-L-histidine.</text>
        <dbReference type="EC" id="2.7.13.3"/>
    </reaction>
</comment>
<evidence type="ECO:0000256" key="2">
    <source>
        <dbReference type="ARBA" id="ARBA00004370"/>
    </source>
</evidence>
<dbReference type="PANTHER" id="PTHR45436:SF5">
    <property type="entry name" value="SENSOR HISTIDINE KINASE TRCS"/>
    <property type="match status" value="1"/>
</dbReference>
<dbReference type="GO" id="GO:0005886">
    <property type="term" value="C:plasma membrane"/>
    <property type="evidence" value="ECO:0007669"/>
    <property type="project" value="TreeGrafter"/>
</dbReference>
<dbReference type="PANTHER" id="PTHR45436">
    <property type="entry name" value="SENSOR HISTIDINE KINASE YKOH"/>
    <property type="match status" value="1"/>
</dbReference>
<protein>
    <recommendedName>
        <fullName evidence="3">histidine kinase</fullName>
        <ecNumber evidence="3">2.7.13.3</ecNumber>
    </recommendedName>
</protein>
<sequence>MQKGSIATRLFWLSAAWLVVALIATAFLLSALYSRALDRSLADALNFNLETLVARTLEAGAPDALSVVAADPRYDRPASGWYWQIADAKGSLFNLSSSLVGASLPKISKPFDKDNTRSGVAYDSFGTKLRVIERKVTILDLELFISVSGNLDEIAALTGQFRSQALMVLGAVGAMLAVMSFIIGRVALRPIGQLRQAIEDVRAGGAKRVEGNFPSELTPLADELNELLRSNLEIVERAKNQVGNLAHGLKTPLAVLRNEAAAKDGAAKDNALAGVVGEQVEKMNSQVATYLDRARLSARSVVIGQRSDVFKLLERLVRVMKKIHPQCRISLNAPSPATIWFRGEDADLEEMIGNLLDNACKWSKSEVVISLSLDGQGRQQMVLISIKDDGKGLTKDQVASVLERGVRLDEKTPGSGLGLDIVKELVDVYGGQLSLGRSPEGGLEALLKLPALSG</sequence>
<evidence type="ECO:0000256" key="5">
    <source>
        <dbReference type="ARBA" id="ARBA00022679"/>
    </source>
</evidence>
<evidence type="ECO:0000256" key="1">
    <source>
        <dbReference type="ARBA" id="ARBA00000085"/>
    </source>
</evidence>
<gene>
    <name evidence="14" type="ORF">MNBD_ALPHA12-416</name>
</gene>
<accession>A0A3B0TLK5</accession>
<dbReference type="AlphaFoldDB" id="A0A3B0TLK5"/>
<dbReference type="SUPFAM" id="SSF55874">
    <property type="entry name" value="ATPase domain of HSP90 chaperone/DNA topoisomerase II/histidine kinase"/>
    <property type="match status" value="1"/>
</dbReference>
<dbReference type="InterPro" id="IPR036890">
    <property type="entry name" value="HATPase_C_sf"/>
</dbReference>
<feature type="transmembrane region" description="Helical" evidence="11">
    <location>
        <begin position="165"/>
        <end position="188"/>
    </location>
</feature>
<keyword evidence="5" id="KW-0808">Transferase</keyword>
<comment type="subcellular location">
    <subcellularLocation>
        <location evidence="2">Membrane</location>
    </subcellularLocation>
</comment>
<evidence type="ECO:0000256" key="10">
    <source>
        <dbReference type="ARBA" id="ARBA00023136"/>
    </source>
</evidence>